<keyword evidence="4 12" id="KW-0812">Transmembrane</keyword>
<evidence type="ECO:0000256" key="9">
    <source>
        <dbReference type="ARBA" id="ARBA00023049"/>
    </source>
</evidence>
<organism evidence="14">
    <name type="scientific">Pseudomonas aeruginosa</name>
    <dbReference type="NCBI Taxonomy" id="287"/>
    <lineage>
        <taxon>Bacteria</taxon>
        <taxon>Pseudomonadati</taxon>
        <taxon>Pseudomonadota</taxon>
        <taxon>Gammaproteobacteria</taxon>
        <taxon>Pseudomonadales</taxon>
        <taxon>Pseudomonadaceae</taxon>
        <taxon>Pseudomonas</taxon>
    </lineage>
</organism>
<keyword evidence="3 11" id="KW-0645">Protease</keyword>
<evidence type="ECO:0000256" key="2">
    <source>
        <dbReference type="ARBA" id="ARBA00022475"/>
    </source>
</evidence>
<evidence type="ECO:0000256" key="1">
    <source>
        <dbReference type="ARBA" id="ARBA00004651"/>
    </source>
</evidence>
<evidence type="ECO:0000256" key="10">
    <source>
        <dbReference type="ARBA" id="ARBA00023136"/>
    </source>
</evidence>
<keyword evidence="8 12" id="KW-1133">Transmembrane helix</keyword>
<protein>
    <submittedName>
        <fullName evidence="14">Zn-dependent protease</fullName>
    </submittedName>
</protein>
<evidence type="ECO:0000256" key="12">
    <source>
        <dbReference type="SAM" id="Phobius"/>
    </source>
</evidence>
<dbReference type="GO" id="GO:0005886">
    <property type="term" value="C:plasma membrane"/>
    <property type="evidence" value="ECO:0007669"/>
    <property type="project" value="UniProtKB-SubCell"/>
</dbReference>
<comment type="cofactor">
    <cofactor evidence="11">
        <name>Zn(2+)</name>
        <dbReference type="ChEBI" id="CHEBI:29105"/>
    </cofactor>
    <text evidence="11">Binds 1 zinc ion per subunit.</text>
</comment>
<keyword evidence="9 11" id="KW-0482">Metalloprotease</keyword>
<keyword evidence="5" id="KW-0479">Metal-binding</keyword>
<comment type="similarity">
    <text evidence="11">Belongs to the peptidase M48 family.</text>
</comment>
<evidence type="ECO:0000256" key="5">
    <source>
        <dbReference type="ARBA" id="ARBA00022723"/>
    </source>
</evidence>
<name>A0A894X9U7_PSEAI</name>
<feature type="transmembrane region" description="Helical" evidence="12">
    <location>
        <begin position="82"/>
        <end position="104"/>
    </location>
</feature>
<dbReference type="PANTHER" id="PTHR43221">
    <property type="entry name" value="PROTEASE HTPX"/>
    <property type="match status" value="1"/>
</dbReference>
<keyword evidence="7 11" id="KW-0862">Zinc</keyword>
<evidence type="ECO:0000256" key="6">
    <source>
        <dbReference type="ARBA" id="ARBA00022801"/>
    </source>
</evidence>
<dbReference type="CDD" id="cd07339">
    <property type="entry name" value="M48B_HtpX_like"/>
    <property type="match status" value="1"/>
</dbReference>
<sequence>MARSPRLQALRWRLVPLTGCCASATTAPPRHLSMTRHHPSDPRAALLQHRWLNRLQTGLLVLALVGIAAAAGSLLFGESGLWLALFAVAGTLLLEPAAASALTLRLYRARALHPHEAPEIWALLRELSARAGLPATPVPHYVPSAVVNAFATGSKQHASIALTDGLLRNLSSRELAGVLAHEVAHIANEDLRVMGLADSVSRLTSLLAMVGQIAIVFSLPALLAGAVAVNWPGLLLLIASPQLALLAQLGLSRVREFDADRLAAELTGDPHGLASALAKIERVSRSWRAWLRPGWGNPEPSWLRTHPATQDRISRLLTLAPGPVTALPFHAPHFLPESAVTPRPPRWRPSGLWR</sequence>
<dbReference type="GO" id="GO:0046872">
    <property type="term" value="F:metal ion binding"/>
    <property type="evidence" value="ECO:0007669"/>
    <property type="project" value="UniProtKB-KW"/>
</dbReference>
<evidence type="ECO:0000256" key="4">
    <source>
        <dbReference type="ARBA" id="ARBA00022692"/>
    </source>
</evidence>
<dbReference type="InterPro" id="IPR001915">
    <property type="entry name" value="Peptidase_M48"/>
</dbReference>
<dbReference type="AlphaFoldDB" id="A0A894X9U7"/>
<dbReference type="GO" id="GO:0006508">
    <property type="term" value="P:proteolysis"/>
    <property type="evidence" value="ECO:0007669"/>
    <property type="project" value="UniProtKB-KW"/>
</dbReference>
<feature type="transmembrane region" description="Helical" evidence="12">
    <location>
        <begin position="206"/>
        <end position="228"/>
    </location>
</feature>
<keyword evidence="10 12" id="KW-0472">Membrane</keyword>
<dbReference type="PANTHER" id="PTHR43221:SF1">
    <property type="entry name" value="PROTEASE HTPX"/>
    <property type="match status" value="1"/>
</dbReference>
<dbReference type="GO" id="GO:0004222">
    <property type="term" value="F:metalloendopeptidase activity"/>
    <property type="evidence" value="ECO:0007669"/>
    <property type="project" value="InterPro"/>
</dbReference>
<evidence type="ECO:0000256" key="3">
    <source>
        <dbReference type="ARBA" id="ARBA00022670"/>
    </source>
</evidence>
<keyword evidence="6 11" id="KW-0378">Hydrolase</keyword>
<evidence type="ECO:0000313" key="14">
    <source>
        <dbReference type="EMBL" id="QRX85363.1"/>
    </source>
</evidence>
<dbReference type="Pfam" id="PF01435">
    <property type="entry name" value="Peptidase_M48"/>
    <property type="match status" value="1"/>
</dbReference>
<proteinExistence type="inferred from homology"/>
<accession>A0A894X9U7</accession>
<feature type="transmembrane region" description="Helical" evidence="12">
    <location>
        <begin position="57"/>
        <end position="76"/>
    </location>
</feature>
<dbReference type="EMBL" id="MT437279">
    <property type="protein sequence ID" value="QRX85363.1"/>
    <property type="molecule type" value="Genomic_DNA"/>
</dbReference>
<feature type="domain" description="Peptidase M48" evidence="13">
    <location>
        <begin position="114"/>
        <end position="318"/>
    </location>
</feature>
<dbReference type="Gene3D" id="3.30.2010.10">
    <property type="entry name" value="Metalloproteases ('zincins'), catalytic domain"/>
    <property type="match status" value="1"/>
</dbReference>
<evidence type="ECO:0000256" key="8">
    <source>
        <dbReference type="ARBA" id="ARBA00022989"/>
    </source>
</evidence>
<comment type="subcellular location">
    <subcellularLocation>
        <location evidence="1">Cell membrane</location>
        <topology evidence="1">Multi-pass membrane protein</topology>
    </subcellularLocation>
</comment>
<reference evidence="14" key="1">
    <citation type="journal article" name="Microorganisms">
        <title>Unravelling the Features of Success of VIM-Producing ST111 and ST235 Pseudomonas aeruginosa in a Greek Hospital.</title>
        <authorList>
            <person name="Papagiannitsis C.C."/>
            <person name="Verra A."/>
            <person name="Galani V."/>
            <person name="Xitsas S."/>
            <person name="Bitar I."/>
            <person name="Hrabak J."/>
            <person name="Petinaki E."/>
        </authorList>
    </citation>
    <scope>NUCLEOTIDE SEQUENCE</scope>
    <source>
        <strain evidence="14">Pae9047-Lar</strain>
    </source>
</reference>
<evidence type="ECO:0000256" key="7">
    <source>
        <dbReference type="ARBA" id="ARBA00022833"/>
    </source>
</evidence>
<keyword evidence="2" id="KW-1003">Cell membrane</keyword>
<evidence type="ECO:0000259" key="13">
    <source>
        <dbReference type="Pfam" id="PF01435"/>
    </source>
</evidence>
<evidence type="ECO:0000256" key="11">
    <source>
        <dbReference type="RuleBase" id="RU003983"/>
    </source>
</evidence>
<dbReference type="InterPro" id="IPR050083">
    <property type="entry name" value="HtpX_protease"/>
</dbReference>